<comment type="caution">
    <text evidence="2">The sequence shown here is derived from an EMBL/GenBank/DDBJ whole genome shotgun (WGS) entry which is preliminary data.</text>
</comment>
<evidence type="ECO:0000313" key="2">
    <source>
        <dbReference type="EMBL" id="VEL31306.1"/>
    </source>
</evidence>
<organism evidence="2 3">
    <name type="scientific">Protopolystoma xenopodis</name>
    <dbReference type="NCBI Taxonomy" id="117903"/>
    <lineage>
        <taxon>Eukaryota</taxon>
        <taxon>Metazoa</taxon>
        <taxon>Spiralia</taxon>
        <taxon>Lophotrochozoa</taxon>
        <taxon>Platyhelminthes</taxon>
        <taxon>Monogenea</taxon>
        <taxon>Polyopisthocotylea</taxon>
        <taxon>Polystomatidea</taxon>
        <taxon>Polystomatidae</taxon>
        <taxon>Protopolystoma</taxon>
    </lineage>
</organism>
<feature type="compositionally biased region" description="Basic residues" evidence="1">
    <location>
        <begin position="123"/>
        <end position="132"/>
    </location>
</feature>
<sequence length="245" mass="26616">MVATKVELDGIPPHGSAKAGSDRGWLKRRRRIGPCFETGISRSVSTGVTASSSATSAASSSISVNDININPHTGMSTSGCSAISRFDEKEVNWAAISSINGINRSDLQEEDEEEATRCGEVKRAKRNSAKRVGRLDRRIIESGQEKPQRRKRRSQNVSRKDVGGAVISGEGGEELWRQKQIVDGVKNQMGPEKKESDGVIDVGTTTAISEIEFESIYYVTFYYKSLVTDPSETSTVSTLASVIIV</sequence>
<feature type="compositionally biased region" description="Basic and acidic residues" evidence="1">
    <location>
        <begin position="133"/>
        <end position="147"/>
    </location>
</feature>
<keyword evidence="3" id="KW-1185">Reference proteome</keyword>
<accession>A0A3S5AT04</accession>
<dbReference type="EMBL" id="CAAALY010120908">
    <property type="protein sequence ID" value="VEL31306.1"/>
    <property type="molecule type" value="Genomic_DNA"/>
</dbReference>
<dbReference type="AlphaFoldDB" id="A0A3S5AT04"/>
<gene>
    <name evidence="2" type="ORF">PXEA_LOCUS24746</name>
</gene>
<name>A0A3S5AT04_9PLAT</name>
<evidence type="ECO:0000313" key="3">
    <source>
        <dbReference type="Proteomes" id="UP000784294"/>
    </source>
</evidence>
<proteinExistence type="predicted"/>
<protein>
    <submittedName>
        <fullName evidence="2">Uncharacterized protein</fullName>
    </submittedName>
</protein>
<evidence type="ECO:0000256" key="1">
    <source>
        <dbReference type="SAM" id="MobiDB-lite"/>
    </source>
</evidence>
<dbReference type="Proteomes" id="UP000784294">
    <property type="component" value="Unassembled WGS sequence"/>
</dbReference>
<reference evidence="2" key="1">
    <citation type="submission" date="2018-11" db="EMBL/GenBank/DDBJ databases">
        <authorList>
            <consortium name="Pathogen Informatics"/>
        </authorList>
    </citation>
    <scope>NUCLEOTIDE SEQUENCE</scope>
</reference>
<feature type="region of interest" description="Disordered" evidence="1">
    <location>
        <begin position="106"/>
        <end position="166"/>
    </location>
</feature>
<feature type="region of interest" description="Disordered" evidence="1">
    <location>
        <begin position="1"/>
        <end position="24"/>
    </location>
</feature>